<dbReference type="InterPro" id="IPR011256">
    <property type="entry name" value="Reg_factor_effector_dom_sf"/>
</dbReference>
<dbReference type="Pfam" id="PF06445">
    <property type="entry name" value="GyrI-like"/>
    <property type="match status" value="1"/>
</dbReference>
<dbReference type="Gene3D" id="3.20.80.10">
    <property type="entry name" value="Regulatory factor, effector binding domain"/>
    <property type="match status" value="1"/>
</dbReference>
<keyword evidence="3" id="KW-1185">Reference proteome</keyword>
<protein>
    <recommendedName>
        <fullName evidence="1">GyrI-like small molecule binding domain-containing protein</fullName>
    </recommendedName>
</protein>
<sequence>MKAVAKQTMPHDHRRLYPEIYQLKPGSAVIQYIPKLQFISQEMITAYNMEWAGRPEPLDEQWLAWKVVNQLKQIAKMELDYRFKLMPYEIVWHQYENKKWHVTQMMQIPELITEEMFERARLRVRNNLRDQALPDMQFVAAEAALCAQKLHVGHYKETNRTLSELKQFVEEQGFEIIGDHREIYLTPATDCHPPATWKTIVRVELGERRLPPGGV</sequence>
<evidence type="ECO:0000313" key="2">
    <source>
        <dbReference type="EMBL" id="SDZ41671.1"/>
    </source>
</evidence>
<dbReference type="AlphaFoldDB" id="A0A1H3SVU4"/>
<accession>A0A1H3SVU4</accession>
<organism evidence="2 3">
    <name type="scientific">Evansella caseinilytica</name>
    <dbReference type="NCBI Taxonomy" id="1503961"/>
    <lineage>
        <taxon>Bacteria</taxon>
        <taxon>Bacillati</taxon>
        <taxon>Bacillota</taxon>
        <taxon>Bacilli</taxon>
        <taxon>Bacillales</taxon>
        <taxon>Bacillaceae</taxon>
        <taxon>Evansella</taxon>
    </lineage>
</organism>
<feature type="domain" description="GyrI-like small molecule binding" evidence="1">
    <location>
        <begin position="122"/>
        <end position="200"/>
    </location>
</feature>
<reference evidence="3" key="1">
    <citation type="submission" date="2016-10" db="EMBL/GenBank/DDBJ databases">
        <authorList>
            <person name="Varghese N."/>
            <person name="Submissions S."/>
        </authorList>
    </citation>
    <scope>NUCLEOTIDE SEQUENCE [LARGE SCALE GENOMIC DNA]</scope>
    <source>
        <strain evidence="3">SP</strain>
    </source>
</reference>
<dbReference type="InterPro" id="IPR029442">
    <property type="entry name" value="GyrI-like"/>
</dbReference>
<dbReference type="STRING" id="1503961.SAMN05421736_11252"/>
<proteinExistence type="predicted"/>
<name>A0A1H3SVU4_9BACI</name>
<gene>
    <name evidence="2" type="ORF">SAMN05421736_11252</name>
</gene>
<evidence type="ECO:0000259" key="1">
    <source>
        <dbReference type="Pfam" id="PF06445"/>
    </source>
</evidence>
<dbReference type="OrthoDB" id="2855159at2"/>
<dbReference type="EMBL" id="FNPI01000012">
    <property type="protein sequence ID" value="SDZ41671.1"/>
    <property type="molecule type" value="Genomic_DNA"/>
</dbReference>
<evidence type="ECO:0000313" key="3">
    <source>
        <dbReference type="Proteomes" id="UP000198935"/>
    </source>
</evidence>
<dbReference type="Proteomes" id="UP000198935">
    <property type="component" value="Unassembled WGS sequence"/>
</dbReference>